<organism evidence="2 3">
    <name type="scientific">Myroides odoratimimus</name>
    <dbReference type="NCBI Taxonomy" id="76832"/>
    <lineage>
        <taxon>Bacteria</taxon>
        <taxon>Pseudomonadati</taxon>
        <taxon>Bacteroidota</taxon>
        <taxon>Flavobacteriia</taxon>
        <taxon>Flavobacteriales</taxon>
        <taxon>Flavobacteriaceae</taxon>
        <taxon>Myroides</taxon>
    </lineage>
</organism>
<evidence type="ECO:0000313" key="3">
    <source>
        <dbReference type="Proteomes" id="UP000069030"/>
    </source>
</evidence>
<accession>A0AAI8C902</accession>
<dbReference type="KEGG" id="mod:AS202_10400"/>
<feature type="signal peptide" evidence="1">
    <location>
        <begin position="1"/>
        <end position="18"/>
    </location>
</feature>
<reference evidence="2 3" key="1">
    <citation type="journal article" date="2016" name="J. Zhejiang Univ. Sci. B">
        <title>Antibiotic resistance mechanisms of Myroides sp.</title>
        <authorList>
            <person name="Hu S."/>
            <person name="Yuan S."/>
            <person name="Qu H."/>
            <person name="Jiang T."/>
            <person name="Zhou Y."/>
            <person name="Wang M."/>
            <person name="Ming D."/>
        </authorList>
    </citation>
    <scope>NUCLEOTIDE SEQUENCE [LARGE SCALE GENOMIC DNA]</scope>
    <source>
        <strain evidence="2 3">PR63039</strain>
    </source>
</reference>
<sequence length="60" mass="6450">MKAILVVAVLVVSTVAFAAAEGWITVHDNCGGTFYLKADMYPDGDAALKAAEKYNKLRCQ</sequence>
<dbReference type="EMBL" id="CP013690">
    <property type="protein sequence ID" value="ALU28334.1"/>
    <property type="molecule type" value="Genomic_DNA"/>
</dbReference>
<protein>
    <submittedName>
        <fullName evidence="2">Uncharacterized protein</fullName>
    </submittedName>
</protein>
<name>A0AAI8C902_9FLAO</name>
<dbReference type="AlphaFoldDB" id="A0AAI8C902"/>
<gene>
    <name evidence="2" type="ORF">AS202_10400</name>
</gene>
<feature type="chain" id="PRO_5042615389" evidence="1">
    <location>
        <begin position="19"/>
        <end position="60"/>
    </location>
</feature>
<evidence type="ECO:0000256" key="1">
    <source>
        <dbReference type="SAM" id="SignalP"/>
    </source>
</evidence>
<evidence type="ECO:0000313" key="2">
    <source>
        <dbReference type="EMBL" id="ALU28334.1"/>
    </source>
</evidence>
<proteinExistence type="predicted"/>
<keyword evidence="1" id="KW-0732">Signal</keyword>
<dbReference type="Proteomes" id="UP000069030">
    <property type="component" value="Chromosome"/>
</dbReference>